<dbReference type="Gene3D" id="3.80.10.10">
    <property type="entry name" value="Ribonuclease Inhibitor"/>
    <property type="match status" value="1"/>
</dbReference>
<protein>
    <recommendedName>
        <fullName evidence="4">Leucine-rich repeat-containing N-terminal plant-type domain-containing protein</fullName>
    </recommendedName>
</protein>
<dbReference type="SUPFAM" id="SSF52058">
    <property type="entry name" value="L domain-like"/>
    <property type="match status" value="1"/>
</dbReference>
<evidence type="ECO:0000313" key="2">
    <source>
        <dbReference type="EMBL" id="EFN55885.1"/>
    </source>
</evidence>
<dbReference type="InterPro" id="IPR001611">
    <property type="entry name" value="Leu-rich_rpt"/>
</dbReference>
<organism evidence="3">
    <name type="scientific">Chlorella variabilis</name>
    <name type="common">Green alga</name>
    <dbReference type="NCBI Taxonomy" id="554065"/>
    <lineage>
        <taxon>Eukaryota</taxon>
        <taxon>Viridiplantae</taxon>
        <taxon>Chlorophyta</taxon>
        <taxon>core chlorophytes</taxon>
        <taxon>Trebouxiophyceae</taxon>
        <taxon>Chlorellales</taxon>
        <taxon>Chlorellaceae</taxon>
        <taxon>Chlorella clade</taxon>
        <taxon>Chlorella</taxon>
    </lineage>
</organism>
<dbReference type="Proteomes" id="UP000008141">
    <property type="component" value="Unassembled WGS sequence"/>
</dbReference>
<sequence>MPLAVDLSRNQLSGTLSSLEAGLGDAPPFHLQLLNLSGNAFTGTLPPSWLRDDAWPIIHYIDVSKNDLEGPINIPSRRAKRQFSL</sequence>
<dbReference type="KEGG" id="cvr:CHLNCDRAFT_145502"/>
<dbReference type="GO" id="GO:0005930">
    <property type="term" value="C:axoneme"/>
    <property type="evidence" value="ECO:0007669"/>
    <property type="project" value="UniProtKB-SubCell"/>
</dbReference>
<keyword evidence="3" id="KW-1185">Reference proteome</keyword>
<gene>
    <name evidence="2" type="ORF">CHLNCDRAFT_145502</name>
</gene>
<evidence type="ECO:0008006" key="4">
    <source>
        <dbReference type="Google" id="ProtNLM"/>
    </source>
</evidence>
<evidence type="ECO:0000256" key="1">
    <source>
        <dbReference type="ARBA" id="ARBA00004430"/>
    </source>
</evidence>
<dbReference type="InterPro" id="IPR032675">
    <property type="entry name" value="LRR_dom_sf"/>
</dbReference>
<dbReference type="Pfam" id="PF00560">
    <property type="entry name" value="LRR_1"/>
    <property type="match status" value="1"/>
</dbReference>
<dbReference type="InParanoid" id="E1ZDM5"/>
<accession>E1ZDM5</accession>
<dbReference type="OrthoDB" id="676979at2759"/>
<evidence type="ECO:0000313" key="3">
    <source>
        <dbReference type="Proteomes" id="UP000008141"/>
    </source>
</evidence>
<dbReference type="RefSeq" id="XP_005847987.1">
    <property type="nucleotide sequence ID" value="XM_005847925.1"/>
</dbReference>
<dbReference type="GeneID" id="17355324"/>
<dbReference type="EMBL" id="GL433843">
    <property type="protein sequence ID" value="EFN55885.1"/>
    <property type="molecule type" value="Genomic_DNA"/>
</dbReference>
<reference evidence="2 3" key="1">
    <citation type="journal article" date="2010" name="Plant Cell">
        <title>The Chlorella variabilis NC64A genome reveals adaptation to photosymbiosis, coevolution with viruses, and cryptic sex.</title>
        <authorList>
            <person name="Blanc G."/>
            <person name="Duncan G."/>
            <person name="Agarkova I."/>
            <person name="Borodovsky M."/>
            <person name="Gurnon J."/>
            <person name="Kuo A."/>
            <person name="Lindquist E."/>
            <person name="Lucas S."/>
            <person name="Pangilinan J."/>
            <person name="Polle J."/>
            <person name="Salamov A."/>
            <person name="Terry A."/>
            <person name="Yamada T."/>
            <person name="Dunigan D.D."/>
            <person name="Grigoriev I.V."/>
            <person name="Claverie J.M."/>
            <person name="Van Etten J.L."/>
        </authorList>
    </citation>
    <scope>NUCLEOTIDE SEQUENCE [LARGE SCALE GENOMIC DNA]</scope>
    <source>
        <strain evidence="2 3">NC64A</strain>
    </source>
</reference>
<comment type="subcellular location">
    <subcellularLocation>
        <location evidence="1">Cytoplasm</location>
        <location evidence="1">Cytoskeleton</location>
        <location evidence="1">Cilium axoneme</location>
    </subcellularLocation>
</comment>
<name>E1ZDM5_CHLVA</name>
<dbReference type="AlphaFoldDB" id="E1ZDM5"/>
<proteinExistence type="predicted"/>